<comment type="caution">
    <text evidence="1">The sequence shown here is derived from an EMBL/GenBank/DDBJ whole genome shotgun (WGS) entry which is preliminary data.</text>
</comment>
<dbReference type="Proteomes" id="UP000653565">
    <property type="component" value="Unassembled WGS sequence"/>
</dbReference>
<reference evidence="1" key="1">
    <citation type="journal article" date="2020" name="bioRxiv">
        <title>Genomic and phenotypic heterogeneity of clinical isolates of the human pathogens Aspergillus fumigatus, Aspergillus lentulus and Aspergillus fumigatiaffinis.</title>
        <authorList>
            <person name="dos Santos R.A.C."/>
            <person name="Steenwyk J.L."/>
            <person name="Rivero-Menendez O."/>
            <person name="Mead M.E."/>
            <person name="Silva L.P."/>
            <person name="Bastos R.W."/>
            <person name="Alastruey-Izquierdo A."/>
            <person name="Goldman G.H."/>
            <person name="Rokas A."/>
        </authorList>
    </citation>
    <scope>NUCLEOTIDE SEQUENCE</scope>
    <source>
        <strain evidence="1">CNM-CM6805</strain>
    </source>
</reference>
<accession>A0A8H4H0Y1</accession>
<evidence type="ECO:0000313" key="2">
    <source>
        <dbReference type="Proteomes" id="UP000653565"/>
    </source>
</evidence>
<proteinExistence type="predicted"/>
<organism evidence="1 2">
    <name type="scientific">Aspergillus fumigatiaffinis</name>
    <dbReference type="NCBI Taxonomy" id="340414"/>
    <lineage>
        <taxon>Eukaryota</taxon>
        <taxon>Fungi</taxon>
        <taxon>Dikarya</taxon>
        <taxon>Ascomycota</taxon>
        <taxon>Pezizomycotina</taxon>
        <taxon>Eurotiomycetes</taxon>
        <taxon>Eurotiomycetidae</taxon>
        <taxon>Eurotiales</taxon>
        <taxon>Aspergillaceae</taxon>
        <taxon>Aspergillus</taxon>
        <taxon>Aspergillus subgen. Fumigati</taxon>
    </lineage>
</organism>
<dbReference type="Pfam" id="PF20717">
    <property type="entry name" value="DUF6829"/>
    <property type="match status" value="1"/>
</dbReference>
<evidence type="ECO:0000313" key="1">
    <source>
        <dbReference type="EMBL" id="KAF4233297.1"/>
    </source>
</evidence>
<name>A0A8H4H0Y1_9EURO</name>
<reference evidence="1" key="2">
    <citation type="submission" date="2020-04" db="EMBL/GenBank/DDBJ databases">
        <authorList>
            <person name="Santos R.A.C."/>
            <person name="Steenwyk J.L."/>
            <person name="Rivero-Menendez O."/>
            <person name="Mead M.E."/>
            <person name="Silva L.P."/>
            <person name="Bastos R.W."/>
            <person name="Alastruey-Izquierdo A."/>
            <person name="Goldman G.H."/>
            <person name="Rokas A."/>
        </authorList>
    </citation>
    <scope>NUCLEOTIDE SEQUENCE</scope>
    <source>
        <strain evidence="1">CNM-CM6805</strain>
    </source>
</reference>
<keyword evidence="2" id="KW-1185">Reference proteome</keyword>
<protein>
    <submittedName>
        <fullName evidence="1">Uncharacterized protein</fullName>
    </submittedName>
</protein>
<gene>
    <name evidence="1" type="ORF">CNMCM6805_009387</name>
</gene>
<dbReference type="OrthoDB" id="5295627at2759"/>
<dbReference type="InterPro" id="IPR049232">
    <property type="entry name" value="DUF6829"/>
</dbReference>
<dbReference type="EMBL" id="JAAAPX010000080">
    <property type="protein sequence ID" value="KAF4233297.1"/>
    <property type="molecule type" value="Genomic_DNA"/>
</dbReference>
<sequence length="445" mass="49353">MARVMGSRPPSSSTLEAYCVDPAALFTIPEHDFLHLIYQNFTDEIDRLKRAYSIRGSSVNVSSTPSPSQILLGSDYDEVNRTLVSVLALRWIHNGQYESFVGNQPAAMKLSLRSFTWIQDLYRELMQHGGLFALIISIVINDLGKDPFLAHDYFRLTGQDISGLSHDLILLKAVQVGLVGCLDRLSHDDKADVLRGLELGASLNFGQLAQAENSPASLSKLMDMKYYRRAFDLHFMEQILDVAGASGHIDWTCAQKLTQPIFDAYSTAYTTCIRITSGDLTLRSGYDLVLTQRANALREQGFRPLDVRAPEDRALMRLLCMGGVTDLPTAQLYETAWTSLEASLQLPLLRALNRHGSVAVPAVQPTYAPALFTSALASIEQGDQAEKQKLLTGLFGYLSRVMTLTEPLDDPSPVVERSVLWVVKDYVESGLLRDDPGILGRLEVR</sequence>
<dbReference type="AlphaFoldDB" id="A0A8H4H0Y1"/>